<keyword evidence="2" id="KW-1133">Transmembrane helix</keyword>
<dbReference type="AlphaFoldDB" id="A0A0R3SE49"/>
<feature type="compositionally biased region" description="Polar residues" evidence="1">
    <location>
        <begin position="48"/>
        <end position="63"/>
    </location>
</feature>
<evidence type="ECO:0000256" key="1">
    <source>
        <dbReference type="SAM" id="MobiDB-lite"/>
    </source>
</evidence>
<evidence type="ECO:0000313" key="5">
    <source>
        <dbReference type="Proteomes" id="UP000274504"/>
    </source>
</evidence>
<accession>A0A0R3SE49</accession>
<dbReference type="OrthoDB" id="6260699at2759"/>
<dbReference type="InterPro" id="IPR016024">
    <property type="entry name" value="ARM-type_fold"/>
</dbReference>
<reference evidence="3 5" key="2">
    <citation type="submission" date="2018-11" db="EMBL/GenBank/DDBJ databases">
        <authorList>
            <consortium name="Pathogen Informatics"/>
        </authorList>
    </citation>
    <scope>NUCLEOTIDE SEQUENCE [LARGE SCALE GENOMIC DNA]</scope>
</reference>
<keyword evidence="2" id="KW-0812">Transmembrane</keyword>
<evidence type="ECO:0000313" key="6">
    <source>
        <dbReference type="Proteomes" id="UP000321570"/>
    </source>
</evidence>
<reference evidence="4 6" key="3">
    <citation type="submission" date="2019-07" db="EMBL/GenBank/DDBJ databases">
        <authorList>
            <person name="Jastrzebski P J."/>
            <person name="Paukszto L."/>
            <person name="Jastrzebski P J."/>
        </authorList>
    </citation>
    <scope>NUCLEOTIDE SEQUENCE [LARGE SCALE GENOMIC DNA]</scope>
    <source>
        <strain evidence="4 6">WMS-il1</strain>
    </source>
</reference>
<dbReference type="Proteomes" id="UP000274504">
    <property type="component" value="Unassembled WGS sequence"/>
</dbReference>
<proteinExistence type="predicted"/>
<evidence type="ECO:0000313" key="7">
    <source>
        <dbReference type="WBParaSite" id="HDID_0000302001-mRNA-1"/>
    </source>
</evidence>
<evidence type="ECO:0000313" key="4">
    <source>
        <dbReference type="EMBL" id="VUZ57581.1"/>
    </source>
</evidence>
<dbReference type="Proteomes" id="UP000321570">
    <property type="component" value="Unassembled WGS sequence"/>
</dbReference>
<feature type="transmembrane region" description="Helical" evidence="2">
    <location>
        <begin position="6"/>
        <end position="28"/>
    </location>
</feature>
<dbReference type="EMBL" id="CABIJS010000719">
    <property type="protein sequence ID" value="VUZ57581.1"/>
    <property type="molecule type" value="Genomic_DNA"/>
</dbReference>
<evidence type="ECO:0000313" key="3">
    <source>
        <dbReference type="EMBL" id="VDL25612.1"/>
    </source>
</evidence>
<feature type="region of interest" description="Disordered" evidence="1">
    <location>
        <begin position="42"/>
        <end position="67"/>
    </location>
</feature>
<dbReference type="SUPFAM" id="SSF48371">
    <property type="entry name" value="ARM repeat"/>
    <property type="match status" value="1"/>
</dbReference>
<dbReference type="WBParaSite" id="HDID_0000302001-mRNA-1">
    <property type="protein sequence ID" value="HDID_0000302001-mRNA-1"/>
    <property type="gene ID" value="HDID_0000302001"/>
</dbReference>
<name>A0A0R3SE49_HYMDI</name>
<keyword evidence="2" id="KW-0472">Membrane</keyword>
<dbReference type="EMBL" id="UYSG01000841">
    <property type="protein sequence ID" value="VDL25612.1"/>
    <property type="molecule type" value="Genomic_DNA"/>
</dbReference>
<gene>
    <name evidence="3" type="ORF">HDID_LOCUS3018</name>
    <name evidence="4" type="ORF">WMSIL1_LOCUS15124</name>
</gene>
<organism evidence="7">
    <name type="scientific">Hymenolepis diminuta</name>
    <name type="common">Rat tapeworm</name>
    <dbReference type="NCBI Taxonomy" id="6216"/>
    <lineage>
        <taxon>Eukaryota</taxon>
        <taxon>Metazoa</taxon>
        <taxon>Spiralia</taxon>
        <taxon>Lophotrochozoa</taxon>
        <taxon>Platyhelminthes</taxon>
        <taxon>Cestoda</taxon>
        <taxon>Eucestoda</taxon>
        <taxon>Cyclophyllidea</taxon>
        <taxon>Hymenolepididae</taxon>
        <taxon>Hymenolepis</taxon>
    </lineage>
</organism>
<protein>
    <submittedName>
        <fullName evidence="7">Arm_2 domain-containing protein</fullName>
    </submittedName>
</protein>
<sequence>MGTFSRIAIGLIGAAATAFGVILIFRHYNDIQKIKKIKAQHAERDESPANSSSPSFTTCSGNNDKSEASISPEEIQHLVSMLSAANTTKFFKIMKTLIQFSNDNVNIPSFSSHYILDNLYSQLTLGGDGDFLRSVNVHVLNLFTNIVVDEAIRNHLKVKIDRFFDAKLSTLDVNEIVALFRLLGNFAMLSDSADAVAKHSSEIFEFIACESPSIRRLAWTVLLNLSCESDCVLVMLESSVSNGADGILINSLREKDEIILSKSLKFLCNVYKSLQPLHEDKFSRESLFACLLKAKEDLKLQTTLLLPQLTSSEEAYEDTQRLLQILEECPMHNRFL</sequence>
<reference evidence="7" key="1">
    <citation type="submission" date="2017-02" db="UniProtKB">
        <authorList>
            <consortium name="WormBaseParasite"/>
        </authorList>
    </citation>
    <scope>IDENTIFICATION</scope>
</reference>
<keyword evidence="6" id="KW-1185">Reference proteome</keyword>
<evidence type="ECO:0000256" key="2">
    <source>
        <dbReference type="SAM" id="Phobius"/>
    </source>
</evidence>